<keyword evidence="2" id="KW-0472">Membrane</keyword>
<keyword evidence="2" id="KW-1133">Transmembrane helix</keyword>
<dbReference type="EMBL" id="RBKT01000001">
    <property type="protein sequence ID" value="RKR91214.1"/>
    <property type="molecule type" value="Genomic_DNA"/>
</dbReference>
<feature type="domain" description="HTH cro/C1-type" evidence="3">
    <location>
        <begin position="27"/>
        <end position="83"/>
    </location>
</feature>
<proteinExistence type="predicted"/>
<evidence type="ECO:0000313" key="4">
    <source>
        <dbReference type="EMBL" id="RKR91214.1"/>
    </source>
</evidence>
<evidence type="ECO:0000259" key="3">
    <source>
        <dbReference type="SMART" id="SM00530"/>
    </source>
</evidence>
<evidence type="ECO:0000313" key="5">
    <source>
        <dbReference type="Proteomes" id="UP000277671"/>
    </source>
</evidence>
<dbReference type="CDD" id="cd00093">
    <property type="entry name" value="HTH_XRE"/>
    <property type="match status" value="1"/>
</dbReference>
<dbReference type="SMART" id="SM00530">
    <property type="entry name" value="HTH_XRE"/>
    <property type="match status" value="1"/>
</dbReference>
<sequence length="442" mass="44744">MGARNHVARQERPVDPTAGPLQEFAYELRKLRAEAGNPTYRVLARSAGYSATTLSEAAGGTRLPTLEVVLAYVGACHGDPAAWQRRWSDTAARTAPTGEAATRQDAGAAAIVDAPATGPPHIAEPPPTADAAATGRAGAIRRGAARWRWRRTTVGAVGAVTALVAAVMTVLAATSPPPDEIKPHPPASAAPNCPGVPPDAAFTGVTYGGGAHVRRGASRDDALVTTIPPHCTVGFTGFCVGEKVYDNTGGTPDVRWFKTADGGVVSSAVIHGNPPRTQSASDCPNGRPAPTAVRFAVTAADGVINLHASGTDLDIVGFTASTGAASTDAGPTDAGPTDAASTDTGPADAGPAARQPGAWRQLALADVRHPADGARVRFDAPGAAHEPVILVAAACLGGDSPTGVVEARRVHPAYPGESVAVTLAPEQRGAAASSACRYPNRG</sequence>
<evidence type="ECO:0000256" key="1">
    <source>
        <dbReference type="SAM" id="MobiDB-lite"/>
    </source>
</evidence>
<dbReference type="Proteomes" id="UP000277671">
    <property type="component" value="Unassembled WGS sequence"/>
</dbReference>
<name>A0A495JS76_9ACTN</name>
<evidence type="ECO:0000256" key="2">
    <source>
        <dbReference type="SAM" id="Phobius"/>
    </source>
</evidence>
<dbReference type="AlphaFoldDB" id="A0A495JS76"/>
<keyword evidence="5" id="KW-1185">Reference proteome</keyword>
<dbReference type="Pfam" id="PF13560">
    <property type="entry name" value="HTH_31"/>
    <property type="match status" value="1"/>
</dbReference>
<reference evidence="4 5" key="1">
    <citation type="submission" date="2018-10" db="EMBL/GenBank/DDBJ databases">
        <title>Sequencing the genomes of 1000 actinobacteria strains.</title>
        <authorList>
            <person name="Klenk H.-P."/>
        </authorList>
    </citation>
    <scope>NUCLEOTIDE SEQUENCE [LARGE SCALE GENOMIC DNA]</scope>
    <source>
        <strain evidence="4 5">DSM 45175</strain>
    </source>
</reference>
<feature type="compositionally biased region" description="Low complexity" evidence="1">
    <location>
        <begin position="324"/>
        <end position="335"/>
    </location>
</feature>
<dbReference type="RefSeq" id="WP_246017279.1">
    <property type="nucleotide sequence ID" value="NZ_RBKT01000001.1"/>
</dbReference>
<accession>A0A495JS76</accession>
<keyword evidence="2" id="KW-0812">Transmembrane</keyword>
<dbReference type="InterPro" id="IPR001387">
    <property type="entry name" value="Cro/C1-type_HTH"/>
</dbReference>
<feature type="transmembrane region" description="Helical" evidence="2">
    <location>
        <begin position="152"/>
        <end position="173"/>
    </location>
</feature>
<feature type="region of interest" description="Disordered" evidence="1">
    <location>
        <begin position="324"/>
        <end position="355"/>
    </location>
</feature>
<comment type="caution">
    <text evidence="4">The sequence shown here is derived from an EMBL/GenBank/DDBJ whole genome shotgun (WGS) entry which is preliminary data.</text>
</comment>
<organism evidence="4 5">
    <name type="scientific">Micromonospora pisi</name>
    <dbReference type="NCBI Taxonomy" id="589240"/>
    <lineage>
        <taxon>Bacteria</taxon>
        <taxon>Bacillati</taxon>
        <taxon>Actinomycetota</taxon>
        <taxon>Actinomycetes</taxon>
        <taxon>Micromonosporales</taxon>
        <taxon>Micromonosporaceae</taxon>
        <taxon>Micromonospora</taxon>
    </lineage>
</organism>
<protein>
    <submittedName>
        <fullName evidence="4">Helix-turn-helix protein</fullName>
    </submittedName>
</protein>
<gene>
    <name evidence="4" type="ORF">BDK92_5607</name>
</gene>